<name>A0A414Y4H0_9BACT</name>
<dbReference type="NCBIfam" id="TIGR01201">
    <property type="entry name" value="HU_rel"/>
    <property type="match status" value="1"/>
</dbReference>
<evidence type="ECO:0000256" key="1">
    <source>
        <dbReference type="ARBA" id="ARBA00023125"/>
    </source>
</evidence>
<evidence type="ECO:0000256" key="2">
    <source>
        <dbReference type="SAM" id="MobiDB-lite"/>
    </source>
</evidence>
<evidence type="ECO:0000313" key="7">
    <source>
        <dbReference type="Proteomes" id="UP000390763"/>
    </source>
</evidence>
<dbReference type="RefSeq" id="WP_118255201.1">
    <property type="nucleotide sequence ID" value="NZ_CP156891.1"/>
</dbReference>
<feature type="compositionally biased region" description="Gly residues" evidence="2">
    <location>
        <begin position="167"/>
        <end position="179"/>
    </location>
</feature>
<dbReference type="GO" id="GO:0003677">
    <property type="term" value="F:DNA binding"/>
    <property type="evidence" value="ECO:0007669"/>
    <property type="project" value="UniProtKB-KW"/>
</dbReference>
<organism evidence="5 6">
    <name type="scientific">Segatella copri</name>
    <dbReference type="NCBI Taxonomy" id="165179"/>
    <lineage>
        <taxon>Bacteria</taxon>
        <taxon>Pseudomonadati</taxon>
        <taxon>Bacteroidota</taxon>
        <taxon>Bacteroidia</taxon>
        <taxon>Bacteroidales</taxon>
        <taxon>Prevotellaceae</taxon>
        <taxon>Segatella</taxon>
    </lineage>
</organism>
<gene>
    <name evidence="5" type="ORF">DW192_10755</name>
    <name evidence="4" type="ORF">F7D62_11680</name>
</gene>
<protein>
    <submittedName>
        <fullName evidence="5">DNA-binding protein</fullName>
    </submittedName>
</protein>
<dbReference type="SUPFAM" id="SSF47729">
    <property type="entry name" value="IHF-like DNA-binding proteins"/>
    <property type="match status" value="1"/>
</dbReference>
<accession>A0A414Y4H0</accession>
<dbReference type="InterPro" id="IPR005902">
    <property type="entry name" value="HU_DNA-bd_put"/>
</dbReference>
<evidence type="ECO:0000313" key="4">
    <source>
        <dbReference type="EMBL" id="MQO04750.1"/>
    </source>
</evidence>
<dbReference type="InterPro" id="IPR010992">
    <property type="entry name" value="IHF-like_DNA-bd_dom_sf"/>
</dbReference>
<sequence>MIEYSIYMMGNPIKPEEPQKAYAKNQVREIWDLNKFCKHIASHNAGYSRGMVKAILSDMCDCIVEQLLNGNKIKLGEFGVFSISINCEGAESLEKFTEENIKSVNIKFNPGVDFENLVDKAEFKLVASRAGQAALLKAEKANETTVDLEAAKKKPTKDDKNDNKPSGDGGDTPNPGGGSSTDSGTDGSGDGLE</sequence>
<evidence type="ECO:0000313" key="6">
    <source>
        <dbReference type="Proteomes" id="UP000284548"/>
    </source>
</evidence>
<reference evidence="5 6" key="1">
    <citation type="submission" date="2018-08" db="EMBL/GenBank/DDBJ databases">
        <title>A genome reference for cultivated species of the human gut microbiota.</title>
        <authorList>
            <person name="Zou Y."/>
            <person name="Xue W."/>
            <person name="Luo G."/>
        </authorList>
    </citation>
    <scope>NUCLEOTIDE SEQUENCE [LARGE SCALE GENOMIC DNA]</scope>
    <source>
        <strain evidence="5 6">AM16-54</strain>
    </source>
</reference>
<evidence type="ECO:0000313" key="5">
    <source>
        <dbReference type="EMBL" id="RHH80996.1"/>
    </source>
</evidence>
<reference evidence="7" key="2">
    <citation type="submission" date="2019-09" db="EMBL/GenBank/DDBJ databases">
        <title>Distinct polysaccharide growth profiles of human intestinal Prevotella copri isolates.</title>
        <authorList>
            <person name="Fehlner-Peach H."/>
            <person name="Magnabosco C."/>
            <person name="Raghavan V."/>
            <person name="Scher J.U."/>
            <person name="Tett A."/>
            <person name="Cox L.M."/>
            <person name="Gottsegen C."/>
            <person name="Watters A."/>
            <person name="Wiltshire- Gordon J.D."/>
            <person name="Segata N."/>
            <person name="Bonneau R."/>
            <person name="Littman D.R."/>
        </authorList>
    </citation>
    <scope>NUCLEOTIDE SEQUENCE [LARGE SCALE GENOMIC DNA]</scope>
    <source>
        <strain evidence="7">iAK279</strain>
    </source>
</reference>
<dbReference type="Proteomes" id="UP000284548">
    <property type="component" value="Unassembled WGS sequence"/>
</dbReference>
<dbReference type="Gene3D" id="4.10.520.10">
    <property type="entry name" value="IHF-like DNA-binding proteins"/>
    <property type="match status" value="1"/>
</dbReference>
<dbReference type="AlphaFoldDB" id="A0A414Y4H0"/>
<reference evidence="4" key="3">
    <citation type="submission" date="2023-10" db="EMBL/GenBank/DDBJ databases">
        <title>Distinct polysaccharide growth profiles of human intestinal Prevotella copri isolates.</title>
        <authorList>
            <person name="Fehlner-Peach H."/>
            <person name="Magnabosco C."/>
            <person name="Raghavan V."/>
            <person name="Scher J.U."/>
            <person name="Tett A."/>
            <person name="Cox L.M."/>
            <person name="Gottsegen C."/>
            <person name="Watters A."/>
            <person name="Wiltshire- Gordon J.D."/>
            <person name="Segata N."/>
            <person name="Bonneau R."/>
            <person name="Littman D.R."/>
        </authorList>
    </citation>
    <scope>NUCLEOTIDE SEQUENCE</scope>
    <source>
        <strain evidence="4">IAK279</strain>
    </source>
</reference>
<comment type="caution">
    <text evidence="5">The sequence shown here is derived from an EMBL/GenBank/DDBJ whole genome shotgun (WGS) entry which is preliminary data.</text>
</comment>
<feature type="compositionally biased region" description="Basic and acidic residues" evidence="2">
    <location>
        <begin position="149"/>
        <end position="165"/>
    </location>
</feature>
<evidence type="ECO:0000259" key="3">
    <source>
        <dbReference type="Pfam" id="PF18291"/>
    </source>
</evidence>
<dbReference type="InterPro" id="IPR041607">
    <property type="entry name" value="HU-HIG"/>
</dbReference>
<feature type="domain" description="HU" evidence="3">
    <location>
        <begin position="2"/>
        <end position="124"/>
    </location>
</feature>
<dbReference type="Pfam" id="PF18291">
    <property type="entry name" value="HU-HIG"/>
    <property type="match status" value="1"/>
</dbReference>
<proteinExistence type="predicted"/>
<dbReference type="EMBL" id="QRKB01000028">
    <property type="protein sequence ID" value="RHH80996.1"/>
    <property type="molecule type" value="Genomic_DNA"/>
</dbReference>
<dbReference type="Proteomes" id="UP000390763">
    <property type="component" value="Unassembled WGS sequence"/>
</dbReference>
<dbReference type="EMBL" id="VZBT01000085">
    <property type="protein sequence ID" value="MQO04750.1"/>
    <property type="molecule type" value="Genomic_DNA"/>
</dbReference>
<feature type="region of interest" description="Disordered" evidence="2">
    <location>
        <begin position="142"/>
        <end position="193"/>
    </location>
</feature>
<keyword evidence="1 5" id="KW-0238">DNA-binding</keyword>